<evidence type="ECO:0000256" key="1">
    <source>
        <dbReference type="SAM" id="MobiDB-lite"/>
    </source>
</evidence>
<dbReference type="AlphaFoldDB" id="A0A2R6C7B2"/>
<reference evidence="2 3" key="1">
    <citation type="submission" date="2017-04" db="EMBL/GenBank/DDBJ databases">
        <title>Novel microbial lineages endemic to geothermal iron-oxide mats fill important gaps in the evolutionary history of Archaea.</title>
        <authorList>
            <person name="Jay Z.J."/>
            <person name="Beam J.P."/>
            <person name="Dlakic M."/>
            <person name="Rusch D.B."/>
            <person name="Kozubal M.A."/>
            <person name="Inskeep W.P."/>
        </authorList>
    </citation>
    <scope>NUCLEOTIDE SEQUENCE [LARGE SCALE GENOMIC DNA]</scope>
    <source>
        <strain evidence="2">BE_D</strain>
    </source>
</reference>
<sequence>MNIGGLQVSPYMGIRGYASAYPLGLGITASCRPLTSSSGTVSPASSCQGAPNPSPAHPLTRSPAHPLTRSPAHPLTRSPAHPP</sequence>
<evidence type="ECO:0000313" key="3">
    <source>
        <dbReference type="Proteomes" id="UP000242015"/>
    </source>
</evidence>
<evidence type="ECO:0000313" key="2">
    <source>
        <dbReference type="EMBL" id="PSO06767.1"/>
    </source>
</evidence>
<dbReference type="EMBL" id="NEXF01000404">
    <property type="protein sequence ID" value="PSO06767.1"/>
    <property type="molecule type" value="Genomic_DNA"/>
</dbReference>
<dbReference type="Proteomes" id="UP000242015">
    <property type="component" value="Unassembled WGS sequence"/>
</dbReference>
<protein>
    <submittedName>
        <fullName evidence="2">Uncharacterized protein</fullName>
    </submittedName>
</protein>
<gene>
    <name evidence="2" type="ORF">B9Q04_14355</name>
</gene>
<accession>A0A2R6C7B2</accession>
<feature type="region of interest" description="Disordered" evidence="1">
    <location>
        <begin position="32"/>
        <end position="83"/>
    </location>
</feature>
<feature type="compositionally biased region" description="Low complexity" evidence="1">
    <location>
        <begin position="36"/>
        <end position="46"/>
    </location>
</feature>
<name>A0A2R6C7B2_9ARCH</name>
<comment type="caution">
    <text evidence="2">The sequence shown here is derived from an EMBL/GenBank/DDBJ whole genome shotgun (WGS) entry which is preliminary data.</text>
</comment>
<proteinExistence type="predicted"/>
<feature type="non-terminal residue" evidence="2">
    <location>
        <position position="83"/>
    </location>
</feature>
<organism evidence="2 3">
    <name type="scientific">Candidatus Marsarchaeota G2 archaeon BE_D</name>
    <dbReference type="NCBI Taxonomy" id="1978158"/>
    <lineage>
        <taxon>Archaea</taxon>
        <taxon>Candidatus Marsarchaeota</taxon>
        <taxon>Candidatus Marsarchaeota group 2</taxon>
    </lineage>
</organism>